<dbReference type="PROSITE" id="PS51257">
    <property type="entry name" value="PROKAR_LIPOPROTEIN"/>
    <property type="match status" value="1"/>
</dbReference>
<feature type="chain" id="PRO_5032643098" evidence="1">
    <location>
        <begin position="27"/>
        <end position="229"/>
    </location>
</feature>
<sequence>MRNNPNIHRIFAASACALVFACTMNAQTEERPISVGVIGGVGLNDPFDSRNVDILTPSNIRYSFSNHRYIVGPMVQFNLPLHLGLEVDALYRRYSYTSDAAPFNSIVTTKTSSNTWEFPILLKYRVFKGPLSPFLVAGPNFRYVSEGERSTSILSGNPQDAPAFVPRELKNSFAPGFSVGGGVSLGAKALKIEPQIRYTRWGWENFASNPTGFFKSNQNQVDFLINVRF</sequence>
<gene>
    <name evidence="3" type="ORF">IRI77_28735</name>
</gene>
<dbReference type="Pfam" id="PF13568">
    <property type="entry name" value="OMP_b-brl_2"/>
    <property type="match status" value="1"/>
</dbReference>
<feature type="domain" description="Outer membrane protein beta-barrel" evidence="2">
    <location>
        <begin position="25"/>
        <end position="199"/>
    </location>
</feature>
<dbReference type="InterPro" id="IPR011250">
    <property type="entry name" value="OMP/PagP_B-barrel"/>
</dbReference>
<dbReference type="AlphaFoldDB" id="A0A7S7NN73"/>
<keyword evidence="4" id="KW-1185">Reference proteome</keyword>
<dbReference type="RefSeq" id="WP_194448410.1">
    <property type="nucleotide sequence ID" value="NZ_CP063849.1"/>
</dbReference>
<dbReference type="InterPro" id="IPR025665">
    <property type="entry name" value="Beta-barrel_OMP_2"/>
</dbReference>
<evidence type="ECO:0000313" key="3">
    <source>
        <dbReference type="EMBL" id="QOY86741.1"/>
    </source>
</evidence>
<dbReference type="Proteomes" id="UP000593892">
    <property type="component" value="Chromosome"/>
</dbReference>
<name>A0A7S7NN73_PALFE</name>
<dbReference type="EMBL" id="CP063849">
    <property type="protein sequence ID" value="QOY86741.1"/>
    <property type="molecule type" value="Genomic_DNA"/>
</dbReference>
<dbReference type="Gene3D" id="2.40.160.20">
    <property type="match status" value="1"/>
</dbReference>
<reference evidence="3 4" key="1">
    <citation type="submission" date="2020-10" db="EMBL/GenBank/DDBJ databases">
        <title>Complete genome sequence of Paludibaculum fermentans P105T, a facultatively anaerobic acidobacterium capable of dissimilatory Fe(III) reduction.</title>
        <authorList>
            <person name="Dedysh S.N."/>
            <person name="Beletsky A.V."/>
            <person name="Kulichevskaya I.S."/>
            <person name="Mardanov A.V."/>
            <person name="Ravin N.V."/>
        </authorList>
    </citation>
    <scope>NUCLEOTIDE SEQUENCE [LARGE SCALE GENOMIC DNA]</scope>
    <source>
        <strain evidence="3 4">P105</strain>
    </source>
</reference>
<proteinExistence type="predicted"/>
<evidence type="ECO:0000256" key="1">
    <source>
        <dbReference type="SAM" id="SignalP"/>
    </source>
</evidence>
<dbReference type="KEGG" id="pfer:IRI77_28735"/>
<dbReference type="SUPFAM" id="SSF56925">
    <property type="entry name" value="OMPA-like"/>
    <property type="match status" value="1"/>
</dbReference>
<accession>A0A7S7NN73</accession>
<evidence type="ECO:0000259" key="2">
    <source>
        <dbReference type="Pfam" id="PF13568"/>
    </source>
</evidence>
<organism evidence="3 4">
    <name type="scientific">Paludibaculum fermentans</name>
    <dbReference type="NCBI Taxonomy" id="1473598"/>
    <lineage>
        <taxon>Bacteria</taxon>
        <taxon>Pseudomonadati</taxon>
        <taxon>Acidobacteriota</taxon>
        <taxon>Terriglobia</taxon>
        <taxon>Bryobacterales</taxon>
        <taxon>Bryobacteraceae</taxon>
        <taxon>Paludibaculum</taxon>
    </lineage>
</organism>
<keyword evidence="1" id="KW-0732">Signal</keyword>
<feature type="signal peptide" evidence="1">
    <location>
        <begin position="1"/>
        <end position="26"/>
    </location>
</feature>
<protein>
    <submittedName>
        <fullName evidence="3">PorT family protein</fullName>
    </submittedName>
</protein>
<evidence type="ECO:0000313" key="4">
    <source>
        <dbReference type="Proteomes" id="UP000593892"/>
    </source>
</evidence>